<keyword evidence="1" id="KW-0812">Transmembrane</keyword>
<protein>
    <submittedName>
        <fullName evidence="2">Uncharacterized protein</fullName>
    </submittedName>
</protein>
<organism evidence="2 3">
    <name type="scientific">Treponema porcinum</name>
    <dbReference type="NCBI Taxonomy" id="261392"/>
    <lineage>
        <taxon>Bacteria</taxon>
        <taxon>Pseudomonadati</taxon>
        <taxon>Spirochaetota</taxon>
        <taxon>Spirochaetia</taxon>
        <taxon>Spirochaetales</taxon>
        <taxon>Treponemataceae</taxon>
        <taxon>Treponema</taxon>
    </lineage>
</organism>
<dbReference type="Proteomes" id="UP000190423">
    <property type="component" value="Unassembled WGS sequence"/>
</dbReference>
<dbReference type="RefSeq" id="WP_078932778.1">
    <property type="nucleotide sequence ID" value="NZ_FUWG01000005.1"/>
</dbReference>
<dbReference type="OrthoDB" id="360754at2"/>
<evidence type="ECO:0000313" key="3">
    <source>
        <dbReference type="Proteomes" id="UP000190423"/>
    </source>
</evidence>
<evidence type="ECO:0000313" key="2">
    <source>
        <dbReference type="EMBL" id="SJZ34601.1"/>
    </source>
</evidence>
<dbReference type="EMBL" id="FUWG01000005">
    <property type="protein sequence ID" value="SJZ34601.1"/>
    <property type="molecule type" value="Genomic_DNA"/>
</dbReference>
<dbReference type="GeneID" id="78316179"/>
<dbReference type="AlphaFoldDB" id="A0A1T4JWR9"/>
<sequence length="125" mass="13762">MIDFQSVREHIQELLFGSKKKIVALCVILIFMTLCAVILLSVQVSAPEKKGGALSDSDRKLVIDQPLVVPESPASPDGYSTARKTPERWSGKDVEGWFTVPDRTEIEALGRANDRRIEEIIGAAP</sequence>
<accession>A0A1T4JWR9</accession>
<dbReference type="STRING" id="261392.SAMN02745149_00866"/>
<keyword evidence="3" id="KW-1185">Reference proteome</keyword>
<proteinExistence type="predicted"/>
<name>A0A1T4JWR9_TREPO</name>
<feature type="transmembrane region" description="Helical" evidence="1">
    <location>
        <begin position="22"/>
        <end position="42"/>
    </location>
</feature>
<keyword evidence="1" id="KW-1133">Transmembrane helix</keyword>
<gene>
    <name evidence="2" type="ORF">SAMN02745149_00866</name>
</gene>
<reference evidence="2 3" key="1">
    <citation type="submission" date="2017-02" db="EMBL/GenBank/DDBJ databases">
        <authorList>
            <person name="Peterson S.W."/>
        </authorList>
    </citation>
    <scope>NUCLEOTIDE SEQUENCE [LARGE SCALE GENOMIC DNA]</scope>
    <source>
        <strain evidence="2 3">ATCC BAA-908</strain>
    </source>
</reference>
<keyword evidence="1" id="KW-0472">Membrane</keyword>
<evidence type="ECO:0000256" key="1">
    <source>
        <dbReference type="SAM" id="Phobius"/>
    </source>
</evidence>